<keyword evidence="3" id="KW-1185">Reference proteome</keyword>
<feature type="region of interest" description="Disordered" evidence="1">
    <location>
        <begin position="75"/>
        <end position="98"/>
    </location>
</feature>
<dbReference type="PANTHER" id="PTHR14890:SF1">
    <property type="entry name" value="FANCONI ANEMIA CORE COMPLEX-ASSOCIATED PROTEIN 100"/>
    <property type="match status" value="1"/>
</dbReference>
<dbReference type="AlphaFoldDB" id="A0AAV4FFX3"/>
<dbReference type="PANTHER" id="PTHR14890">
    <property type="entry name" value="FANCONI ANEMIA CORE COMPLEX-ASSOCIATED PROTEIN 100"/>
    <property type="match status" value="1"/>
</dbReference>
<proteinExistence type="predicted"/>
<evidence type="ECO:0000256" key="1">
    <source>
        <dbReference type="SAM" id="MobiDB-lite"/>
    </source>
</evidence>
<reference evidence="2 3" key="1">
    <citation type="journal article" date="2021" name="Elife">
        <title>Chloroplast acquisition without the gene transfer in kleptoplastic sea slugs, Plakobranchus ocellatus.</title>
        <authorList>
            <person name="Maeda T."/>
            <person name="Takahashi S."/>
            <person name="Yoshida T."/>
            <person name="Shimamura S."/>
            <person name="Takaki Y."/>
            <person name="Nagai Y."/>
            <person name="Toyoda A."/>
            <person name="Suzuki Y."/>
            <person name="Arimoto A."/>
            <person name="Ishii H."/>
            <person name="Satoh N."/>
            <person name="Nishiyama T."/>
            <person name="Hasebe M."/>
            <person name="Maruyama T."/>
            <person name="Minagawa J."/>
            <person name="Obokata J."/>
            <person name="Shigenobu S."/>
        </authorList>
    </citation>
    <scope>NUCLEOTIDE SEQUENCE [LARGE SCALE GENOMIC DNA]</scope>
</reference>
<evidence type="ECO:0000313" key="2">
    <source>
        <dbReference type="EMBL" id="GFR72224.1"/>
    </source>
</evidence>
<accession>A0AAV4FFX3</accession>
<gene>
    <name evidence="2" type="ORF">ElyMa_000373400</name>
</gene>
<dbReference type="GO" id="GO:0005654">
    <property type="term" value="C:nucleoplasm"/>
    <property type="evidence" value="ECO:0007669"/>
    <property type="project" value="TreeGrafter"/>
</dbReference>
<name>A0AAV4FFX3_9GAST</name>
<feature type="compositionally biased region" description="Polar residues" evidence="1">
    <location>
        <begin position="75"/>
        <end position="90"/>
    </location>
</feature>
<dbReference type="GO" id="GO:0036297">
    <property type="term" value="P:interstrand cross-link repair"/>
    <property type="evidence" value="ECO:0007669"/>
    <property type="project" value="InterPro"/>
</dbReference>
<dbReference type="GO" id="GO:0043240">
    <property type="term" value="C:Fanconi anaemia nuclear complex"/>
    <property type="evidence" value="ECO:0007669"/>
    <property type="project" value="InterPro"/>
</dbReference>
<dbReference type="InterPro" id="IPR029251">
    <property type="entry name" value="Faap100"/>
</dbReference>
<organism evidence="2 3">
    <name type="scientific">Elysia marginata</name>
    <dbReference type="NCBI Taxonomy" id="1093978"/>
    <lineage>
        <taxon>Eukaryota</taxon>
        <taxon>Metazoa</taxon>
        <taxon>Spiralia</taxon>
        <taxon>Lophotrochozoa</taxon>
        <taxon>Mollusca</taxon>
        <taxon>Gastropoda</taxon>
        <taxon>Heterobranchia</taxon>
        <taxon>Euthyneura</taxon>
        <taxon>Panpulmonata</taxon>
        <taxon>Sacoglossa</taxon>
        <taxon>Placobranchoidea</taxon>
        <taxon>Plakobranchidae</taxon>
        <taxon>Elysia</taxon>
    </lineage>
</organism>
<protein>
    <submittedName>
        <fullName evidence="2">Uncharacterized protein</fullName>
    </submittedName>
</protein>
<dbReference type="EMBL" id="BMAT01000733">
    <property type="protein sequence ID" value="GFR72224.1"/>
    <property type="molecule type" value="Genomic_DNA"/>
</dbReference>
<sequence length="871" mass="96953">MESVYSDQNYSLLAISRFNLYILETTIEDNTSFKKIYFLKSQDVIQAATLEPASYHHPCHVIVASKSTLWSISVPDGNSDNDNKPNGPSNSKRRKLSGESADHEDIFADLLDQGDTQQSQELNSFQRELSTQQNVYSLSINERHRLCSVEAEITDIAVSGEVLVALVLKEHIAYIKVFVLQGGNARCIQSFPTGIEAKSFHPDFISSSAKLLHLVLAVDQQENFAKDSKKAHTSSQILNIPTNLFILLFGKEAACLKSQVVLVSDTKGCVYFYKVKSLMLQPERLKVLCETNSPVVCISRVDFYNWPEKKALTNGGAISLLESALGNDKKDQRHEEAFPISGLLTVSETGQCCMFLPHKFSREVLIFYLPHSTQSCIVKGNCVFYSTDKGVEVCEIVLSRKDDNTINVAAEKKSSFFTEKDLRLVSISRICDPNKDVIIGVSNELKVVHLPVSQEKQGVTPRTASNLNSLVDSNIKCILNSSEDIRAAQTLVDSCLLQLNLFASIVRQRRAVSRAEVLKSEEIVVTCDCSFLSRPSICLQVKLTNNTHSSFTRDWKVDVCFGQKAESEAISTASRHFVFPFPQGLPPKSTKEIFIPISTSSVSSLKPYDMSVSLVFTPEVALSTGYVQKTLFVKVYEGDFNVMDYLQTFSSTDLTSSIKTVDERTSQNGGNTISSELAKCLLTIPRTLPCKSYGEELKQIGTSPTFALTLLVPQILCKKPRLQAAEDILRLLMAQDKITGAAKRPTLSQIQLKTPDDIPMSVAISESCGSNDVKQEQNVSAYSVTLRSSSLLLLMATRASIKARLKKKAHSLERNRNEIPVSSRVKLNQQLQRCERLADELMVKSSKSFQEKNLHEDIDILCDLFDKYELI</sequence>
<comment type="caution">
    <text evidence="2">The sequence shown here is derived from an EMBL/GenBank/DDBJ whole genome shotgun (WGS) entry which is preliminary data.</text>
</comment>
<dbReference type="Proteomes" id="UP000762676">
    <property type="component" value="Unassembled WGS sequence"/>
</dbReference>
<evidence type="ECO:0000313" key="3">
    <source>
        <dbReference type="Proteomes" id="UP000762676"/>
    </source>
</evidence>